<evidence type="ECO:0000256" key="1">
    <source>
        <dbReference type="SAM" id="MobiDB-lite"/>
    </source>
</evidence>
<protein>
    <submittedName>
        <fullName evidence="4">Penicillin-binding protein</fullName>
    </submittedName>
</protein>
<dbReference type="Gene3D" id="3.40.710.10">
    <property type="entry name" value="DD-peptidase/beta-lactamase superfamily"/>
    <property type="match status" value="1"/>
</dbReference>
<evidence type="ECO:0000313" key="5">
    <source>
        <dbReference type="Proteomes" id="UP000749040"/>
    </source>
</evidence>
<dbReference type="InterPro" id="IPR012338">
    <property type="entry name" value="Beta-lactam/transpept-like"/>
</dbReference>
<dbReference type="Pfam" id="PF00905">
    <property type="entry name" value="Transpeptidase"/>
    <property type="match status" value="1"/>
</dbReference>
<feature type="region of interest" description="Disordered" evidence="1">
    <location>
        <begin position="35"/>
        <end position="55"/>
    </location>
</feature>
<name>A0ABS2TNY9_9ACTN</name>
<dbReference type="RefSeq" id="WP_205356921.1">
    <property type="nucleotide sequence ID" value="NZ_JADKYB010000005.1"/>
</dbReference>
<reference evidence="4 5" key="1">
    <citation type="submission" date="2021-01" db="EMBL/GenBank/DDBJ databases">
        <title>Streptomyces acididurans sp. nov., isolated from a peat swamp forest soil.</title>
        <authorList>
            <person name="Chantavorakit T."/>
            <person name="Duangmal K."/>
        </authorList>
    </citation>
    <scope>NUCLEOTIDE SEQUENCE [LARGE SCALE GENOMIC DNA]</scope>
    <source>
        <strain evidence="4 5">KK5PA1</strain>
    </source>
</reference>
<evidence type="ECO:0000259" key="2">
    <source>
        <dbReference type="Pfam" id="PF00905"/>
    </source>
</evidence>
<feature type="domain" description="NTF2-like N-terminal transpeptidase" evidence="3">
    <location>
        <begin position="61"/>
        <end position="171"/>
    </location>
</feature>
<gene>
    <name evidence="4" type="ORF">ITX44_10970</name>
</gene>
<sequence>MKIGIVSTVFAGMIGVAGFGAYNIVSAVGSSGGGGSGSSSGAQASSTPTTQAPLTAKQVTDTAADFLTAWSQGDLAGAAKFTDASATATQDLTGFRTGAHVTAVQAMASTRSTTEAASDTVPFTVDATISYQGLTDHWTYASSLTVGHGPDGKPAVRWAPSVLNPALTEGDSIVTGSAKAPELEVRDRNGVVMTEAQYPSLTRIFDDFRNRYGDKLSGGTPGIETYIQTSAGEQGKTLEILRKGRGARLNTTLDAHVQAAAERAVAGKTQAGVTAVDADTGGILAVAYSPAEGVDWALQDDVAPGSTFKVVTAAALLQHGMTPGSSAPCRNGANYGYGKPYRNDNGMNNASATLDWDFALSCNTGFILQAGRLGSDGLVATAAQFGLTQRWNVGTPVEQPAVPGGSGDELTSEMIGQGQLQMSPLIMASVAATARTGDFHQPRIVPSHLIDGPLAHAAGIPNTTSHQLRSMMHSAISYGTAAGVMSGFGSDSGAKTGSAEIDGAANPNGWFLGYSGHVAAAAVVQGGGHGNASAGPIVAAVLRAS</sequence>
<dbReference type="EMBL" id="JADKYB010000005">
    <property type="protein sequence ID" value="MBM9505053.1"/>
    <property type="molecule type" value="Genomic_DNA"/>
</dbReference>
<dbReference type="PANTHER" id="PTHR30627:SF24">
    <property type="entry name" value="PENICILLIN-BINDING PROTEIN 4B"/>
    <property type="match status" value="1"/>
</dbReference>
<proteinExistence type="predicted"/>
<evidence type="ECO:0000259" key="3">
    <source>
        <dbReference type="Pfam" id="PF05223"/>
    </source>
</evidence>
<keyword evidence="5" id="KW-1185">Reference proteome</keyword>
<accession>A0ABS2TNY9</accession>
<dbReference type="Pfam" id="PF05223">
    <property type="entry name" value="MecA_N"/>
    <property type="match status" value="1"/>
</dbReference>
<evidence type="ECO:0000313" key="4">
    <source>
        <dbReference type="EMBL" id="MBM9505053.1"/>
    </source>
</evidence>
<dbReference type="InterPro" id="IPR050515">
    <property type="entry name" value="Beta-lactam/transpept"/>
</dbReference>
<dbReference type="InterPro" id="IPR001460">
    <property type="entry name" value="PCN-bd_Tpept"/>
</dbReference>
<feature type="domain" description="Penicillin-binding protein transpeptidase" evidence="2">
    <location>
        <begin position="272"/>
        <end position="542"/>
    </location>
</feature>
<dbReference type="SUPFAM" id="SSF56601">
    <property type="entry name" value="beta-lactamase/transpeptidase-like"/>
    <property type="match status" value="1"/>
</dbReference>
<dbReference type="Proteomes" id="UP000749040">
    <property type="component" value="Unassembled WGS sequence"/>
</dbReference>
<organism evidence="4 5">
    <name type="scientific">Actinacidiphila acididurans</name>
    <dbReference type="NCBI Taxonomy" id="2784346"/>
    <lineage>
        <taxon>Bacteria</taxon>
        <taxon>Bacillati</taxon>
        <taxon>Actinomycetota</taxon>
        <taxon>Actinomycetes</taxon>
        <taxon>Kitasatosporales</taxon>
        <taxon>Streptomycetaceae</taxon>
        <taxon>Actinacidiphila</taxon>
    </lineage>
</organism>
<comment type="caution">
    <text evidence="4">The sequence shown here is derived from an EMBL/GenBank/DDBJ whole genome shotgun (WGS) entry which is preliminary data.</text>
</comment>
<dbReference type="PANTHER" id="PTHR30627">
    <property type="entry name" value="PEPTIDOGLYCAN D,D-TRANSPEPTIDASE"/>
    <property type="match status" value="1"/>
</dbReference>
<dbReference type="InterPro" id="IPR007887">
    <property type="entry name" value="MecA_N"/>
</dbReference>